<evidence type="ECO:0000313" key="2">
    <source>
        <dbReference type="EMBL" id="KAK0467948.1"/>
    </source>
</evidence>
<sequence>MSRLADSSTTIDTVGKKQHPVFWFPDGLTILGLEDHLFRVHTTVLCRHSIYFSDIFENASVVGKQRELSAGLDGCNFLDLNSRQVSVVDLVSLLEHLYHDVSLLSSTDFSRIGSLLRITSKEQLDFPAFHELARHKLSTLFPEGPVPYFNCDYSGEALDLATRYQLEPLFKRLFYTVVTTAQFHEVNDNDAHPNGMAETPIQITISTENGRRCEELMANLINHFTPILFTPPATSHMACTDVFADKWMPLVIQPALEDDGVYKPLESLERIKLIDWRKEGLCASCVEDKKVEWTEEQETVWNLIDGWLGLSGKM</sequence>
<dbReference type="InterPro" id="IPR000210">
    <property type="entry name" value="BTB/POZ_dom"/>
</dbReference>
<dbReference type="Proteomes" id="UP001175211">
    <property type="component" value="Unassembled WGS sequence"/>
</dbReference>
<feature type="domain" description="BTB" evidence="1">
    <location>
        <begin position="25"/>
        <end position="106"/>
    </location>
</feature>
<comment type="caution">
    <text evidence="2">The sequence shown here is derived from an EMBL/GenBank/DDBJ whole genome shotgun (WGS) entry which is preliminary data.</text>
</comment>
<gene>
    <name evidence="2" type="ORF">EV420DRAFT_1502073</name>
</gene>
<dbReference type="PROSITE" id="PS50097">
    <property type="entry name" value="BTB"/>
    <property type="match status" value="1"/>
</dbReference>
<organism evidence="2 3">
    <name type="scientific">Armillaria tabescens</name>
    <name type="common">Ringless honey mushroom</name>
    <name type="synonym">Agaricus tabescens</name>
    <dbReference type="NCBI Taxonomy" id="1929756"/>
    <lineage>
        <taxon>Eukaryota</taxon>
        <taxon>Fungi</taxon>
        <taxon>Dikarya</taxon>
        <taxon>Basidiomycota</taxon>
        <taxon>Agaricomycotina</taxon>
        <taxon>Agaricomycetes</taxon>
        <taxon>Agaricomycetidae</taxon>
        <taxon>Agaricales</taxon>
        <taxon>Marasmiineae</taxon>
        <taxon>Physalacriaceae</taxon>
        <taxon>Desarmillaria</taxon>
    </lineage>
</organism>
<dbReference type="AlphaFoldDB" id="A0AA39NM52"/>
<evidence type="ECO:0000259" key="1">
    <source>
        <dbReference type="PROSITE" id="PS50097"/>
    </source>
</evidence>
<proteinExistence type="predicted"/>
<dbReference type="InterPro" id="IPR011333">
    <property type="entry name" value="SKP1/BTB/POZ_sf"/>
</dbReference>
<accession>A0AA39NM52</accession>
<dbReference type="GeneID" id="85354645"/>
<protein>
    <recommendedName>
        <fullName evidence="1">BTB domain-containing protein</fullName>
    </recommendedName>
</protein>
<dbReference type="Gene3D" id="3.30.710.10">
    <property type="entry name" value="Potassium Channel Kv1.1, Chain A"/>
    <property type="match status" value="1"/>
</dbReference>
<name>A0AA39NM52_ARMTA</name>
<keyword evidence="3" id="KW-1185">Reference proteome</keyword>
<dbReference type="Pfam" id="PF00651">
    <property type="entry name" value="BTB"/>
    <property type="match status" value="1"/>
</dbReference>
<dbReference type="EMBL" id="JAUEPS010000002">
    <property type="protein sequence ID" value="KAK0467948.1"/>
    <property type="molecule type" value="Genomic_DNA"/>
</dbReference>
<evidence type="ECO:0000313" key="3">
    <source>
        <dbReference type="Proteomes" id="UP001175211"/>
    </source>
</evidence>
<dbReference type="RefSeq" id="XP_060338223.1">
    <property type="nucleotide sequence ID" value="XM_060471097.1"/>
</dbReference>
<reference evidence="2" key="1">
    <citation type="submission" date="2023-06" db="EMBL/GenBank/DDBJ databases">
        <authorList>
            <consortium name="Lawrence Berkeley National Laboratory"/>
            <person name="Ahrendt S."/>
            <person name="Sahu N."/>
            <person name="Indic B."/>
            <person name="Wong-Bajracharya J."/>
            <person name="Merenyi Z."/>
            <person name="Ke H.-M."/>
            <person name="Monk M."/>
            <person name="Kocsube S."/>
            <person name="Drula E."/>
            <person name="Lipzen A."/>
            <person name="Balint B."/>
            <person name="Henrissat B."/>
            <person name="Andreopoulos B."/>
            <person name="Martin F.M."/>
            <person name="Harder C.B."/>
            <person name="Rigling D."/>
            <person name="Ford K.L."/>
            <person name="Foster G.D."/>
            <person name="Pangilinan J."/>
            <person name="Papanicolaou A."/>
            <person name="Barry K."/>
            <person name="LaButti K."/>
            <person name="Viragh M."/>
            <person name="Koriabine M."/>
            <person name="Yan M."/>
            <person name="Riley R."/>
            <person name="Champramary S."/>
            <person name="Plett K.L."/>
            <person name="Tsai I.J."/>
            <person name="Slot J."/>
            <person name="Sipos G."/>
            <person name="Plett J."/>
            <person name="Nagy L.G."/>
            <person name="Grigoriev I.V."/>
        </authorList>
    </citation>
    <scope>NUCLEOTIDE SEQUENCE</scope>
    <source>
        <strain evidence="2">CCBAS 213</strain>
    </source>
</reference>